<dbReference type="Pfam" id="PF00135">
    <property type="entry name" value="COesterase"/>
    <property type="match status" value="1"/>
</dbReference>
<dbReference type="InterPro" id="IPR019826">
    <property type="entry name" value="Carboxylesterase_B_AS"/>
</dbReference>
<evidence type="ECO:0000313" key="6">
    <source>
        <dbReference type="Proteomes" id="UP000219494"/>
    </source>
</evidence>
<dbReference type="EMBL" id="OBMI01000001">
    <property type="protein sequence ID" value="SOB78503.1"/>
    <property type="molecule type" value="Genomic_DNA"/>
</dbReference>
<dbReference type="EC" id="3.1.1.-" evidence="3"/>
<dbReference type="GO" id="GO:0006581">
    <property type="term" value="P:acetylcholine catabolic process"/>
    <property type="evidence" value="ECO:0007669"/>
    <property type="project" value="TreeGrafter"/>
</dbReference>
<accession>A0A285Q9F3</accession>
<dbReference type="PANTHER" id="PTHR43918:SF4">
    <property type="entry name" value="CARBOXYLIC ESTER HYDROLASE"/>
    <property type="match status" value="1"/>
</dbReference>
<keyword evidence="6" id="KW-1185">Reference proteome</keyword>
<dbReference type="PROSITE" id="PS00941">
    <property type="entry name" value="CARBOXYLESTERASE_B_2"/>
    <property type="match status" value="1"/>
</dbReference>
<evidence type="ECO:0000256" key="1">
    <source>
        <dbReference type="ARBA" id="ARBA00005964"/>
    </source>
</evidence>
<protein>
    <recommendedName>
        <fullName evidence="3">Carboxylic ester hydrolase</fullName>
        <ecNumber evidence="3">3.1.1.-</ecNumber>
    </recommendedName>
</protein>
<dbReference type="GO" id="GO:0005615">
    <property type="term" value="C:extracellular space"/>
    <property type="evidence" value="ECO:0007669"/>
    <property type="project" value="TreeGrafter"/>
</dbReference>
<dbReference type="GO" id="GO:0005886">
    <property type="term" value="C:plasma membrane"/>
    <property type="evidence" value="ECO:0007669"/>
    <property type="project" value="TreeGrafter"/>
</dbReference>
<feature type="domain" description="Carboxylesterase type B" evidence="4">
    <location>
        <begin position="21"/>
        <end position="488"/>
    </location>
</feature>
<sequence>MRLRRVAAACVAALLAAQTAPPRVEVAEGEVEGVSLADGVDAYLGVPFAQPPVRELRWKPPQPLSRRTGLYHADRFAPECLQPLRGSRQNHYFGEEATSEDCLYLNIWAPRAARQAPVVVWIYGGGFNIGSANMANYSGEPLARDGVVRVNVAYRVGPLGFLAHPDLTKEGGYGGSGNYGLMDQIAALAWIRRNIANFGGDPANVTVVGQSAGSMSVALLQQSPLARGLFQRAVGMSGSPFGGMLSPVPLAAAEAQGVALAKELGASSLAELRAVPGDRLVAAQSPRSPIVLDGRVVTGTAEAVFARRAQADVPVLIGYTRDESFRPLPPVASRAELAQAVRASFGARAEAILAAYNSGDARRDAADIARDASVGGQMAGWAMHQQRYGRAPAYAYLFTRRQPYAAGVTFSDHDPATVGAYHTGDVPYWLRTRDALNLFRTTRAWEAGDLTLEREMSAALLSFARTGRPSSPSVGAWPAFKPDAPALVWLAPESRGMAWPHFADLALFAGVPPAPRTPARARD</sequence>
<dbReference type="InterPro" id="IPR050654">
    <property type="entry name" value="AChE-related_enzymes"/>
</dbReference>
<organism evidence="5 6">
    <name type="scientific">Sphingomonas guangdongensis</name>
    <dbReference type="NCBI Taxonomy" id="1141890"/>
    <lineage>
        <taxon>Bacteria</taxon>
        <taxon>Pseudomonadati</taxon>
        <taxon>Pseudomonadota</taxon>
        <taxon>Alphaproteobacteria</taxon>
        <taxon>Sphingomonadales</taxon>
        <taxon>Sphingomonadaceae</taxon>
        <taxon>Sphingomonas</taxon>
    </lineage>
</organism>
<dbReference type="GO" id="GO:0003990">
    <property type="term" value="F:acetylcholinesterase activity"/>
    <property type="evidence" value="ECO:0007669"/>
    <property type="project" value="TreeGrafter"/>
</dbReference>
<name>A0A285Q9F3_9SPHN</name>
<evidence type="ECO:0000256" key="2">
    <source>
        <dbReference type="ARBA" id="ARBA00022801"/>
    </source>
</evidence>
<evidence type="ECO:0000259" key="4">
    <source>
        <dbReference type="Pfam" id="PF00135"/>
    </source>
</evidence>
<dbReference type="AlphaFoldDB" id="A0A285Q9F3"/>
<dbReference type="InterPro" id="IPR019819">
    <property type="entry name" value="Carboxylesterase_B_CS"/>
</dbReference>
<dbReference type="PROSITE" id="PS00122">
    <property type="entry name" value="CARBOXYLESTERASE_B_1"/>
    <property type="match status" value="1"/>
</dbReference>
<evidence type="ECO:0000256" key="3">
    <source>
        <dbReference type="RuleBase" id="RU361235"/>
    </source>
</evidence>
<dbReference type="InterPro" id="IPR029058">
    <property type="entry name" value="AB_hydrolase_fold"/>
</dbReference>
<dbReference type="Proteomes" id="UP000219494">
    <property type="component" value="Unassembled WGS sequence"/>
</dbReference>
<dbReference type="Gene3D" id="3.40.50.1820">
    <property type="entry name" value="alpha/beta hydrolase"/>
    <property type="match status" value="1"/>
</dbReference>
<dbReference type="GO" id="GO:0019695">
    <property type="term" value="P:choline metabolic process"/>
    <property type="evidence" value="ECO:0007669"/>
    <property type="project" value="TreeGrafter"/>
</dbReference>
<comment type="similarity">
    <text evidence="1 3">Belongs to the type-B carboxylesterase/lipase family.</text>
</comment>
<proteinExistence type="inferred from homology"/>
<dbReference type="SUPFAM" id="SSF53474">
    <property type="entry name" value="alpha/beta-Hydrolases"/>
    <property type="match status" value="1"/>
</dbReference>
<evidence type="ECO:0000313" key="5">
    <source>
        <dbReference type="EMBL" id="SOB78503.1"/>
    </source>
</evidence>
<gene>
    <name evidence="5" type="ORF">SAMN06297144_0007</name>
</gene>
<keyword evidence="2 3" id="KW-0378">Hydrolase</keyword>
<dbReference type="RefSeq" id="WP_245858071.1">
    <property type="nucleotide sequence ID" value="NZ_OBMI01000001.1"/>
</dbReference>
<dbReference type="PANTHER" id="PTHR43918">
    <property type="entry name" value="ACETYLCHOLINESTERASE"/>
    <property type="match status" value="1"/>
</dbReference>
<dbReference type="InterPro" id="IPR002018">
    <property type="entry name" value="CarbesteraseB"/>
</dbReference>
<reference evidence="5 6" key="1">
    <citation type="submission" date="2017-07" db="EMBL/GenBank/DDBJ databases">
        <authorList>
            <person name="Sun Z.S."/>
            <person name="Albrecht U."/>
            <person name="Echele G."/>
            <person name="Lee C.C."/>
        </authorList>
    </citation>
    <scope>NUCLEOTIDE SEQUENCE [LARGE SCALE GENOMIC DNA]</scope>
    <source>
        <strain evidence="5 6">CGMCC 1.12672</strain>
    </source>
</reference>